<keyword evidence="1" id="KW-0812">Transmembrane</keyword>
<gene>
    <name evidence="2" type="ORF">C8D93_101314</name>
</gene>
<sequence>MLELLLLDGLRLLFAFGVCGLVIWFWYWFMDSVGTF</sequence>
<reference evidence="2 3" key="1">
    <citation type="submission" date="2018-04" db="EMBL/GenBank/DDBJ databases">
        <title>Genomic Encyclopedia of Type Strains, Phase IV (KMG-IV): sequencing the most valuable type-strain genomes for metagenomic binning, comparative biology and taxonomic classification.</title>
        <authorList>
            <person name="Goeker M."/>
        </authorList>
    </citation>
    <scope>NUCLEOTIDE SEQUENCE [LARGE SCALE GENOMIC DNA]</scope>
    <source>
        <strain evidence="2 3">DSM 104150</strain>
    </source>
</reference>
<feature type="transmembrane region" description="Helical" evidence="1">
    <location>
        <begin position="12"/>
        <end position="29"/>
    </location>
</feature>
<evidence type="ECO:0000313" key="3">
    <source>
        <dbReference type="Proteomes" id="UP000248330"/>
    </source>
</evidence>
<dbReference type="Proteomes" id="UP000248330">
    <property type="component" value="Unassembled WGS sequence"/>
</dbReference>
<accession>A0A318EEQ8</accession>
<dbReference type="EMBL" id="QICN01000001">
    <property type="protein sequence ID" value="PXV71269.1"/>
    <property type="molecule type" value="Genomic_DNA"/>
</dbReference>
<keyword evidence="3" id="KW-1185">Reference proteome</keyword>
<evidence type="ECO:0000256" key="1">
    <source>
        <dbReference type="SAM" id="Phobius"/>
    </source>
</evidence>
<evidence type="ECO:0000313" key="2">
    <source>
        <dbReference type="EMBL" id="PXV71269.1"/>
    </source>
</evidence>
<keyword evidence="1" id="KW-0472">Membrane</keyword>
<protein>
    <submittedName>
        <fullName evidence="2">Uncharacterized protein</fullName>
    </submittedName>
</protein>
<keyword evidence="1" id="KW-1133">Transmembrane helix</keyword>
<proteinExistence type="predicted"/>
<name>A0A318EEQ8_9GAMM</name>
<organism evidence="2 3">
    <name type="scientific">Sinimarinibacterium flocculans</name>
    <dbReference type="NCBI Taxonomy" id="985250"/>
    <lineage>
        <taxon>Bacteria</taxon>
        <taxon>Pseudomonadati</taxon>
        <taxon>Pseudomonadota</taxon>
        <taxon>Gammaproteobacteria</taxon>
        <taxon>Nevskiales</taxon>
        <taxon>Nevskiaceae</taxon>
        <taxon>Sinimarinibacterium</taxon>
    </lineage>
</organism>
<dbReference type="AlphaFoldDB" id="A0A318EEQ8"/>
<comment type="caution">
    <text evidence="2">The sequence shown here is derived from an EMBL/GenBank/DDBJ whole genome shotgun (WGS) entry which is preliminary data.</text>
</comment>